<organism evidence="8">
    <name type="scientific">Selaginella uncinata</name>
    <name type="common">Blue spike-moss</name>
    <name type="synonym">Lycopodium uncinatum</name>
    <dbReference type="NCBI Taxonomy" id="307165"/>
    <lineage>
        <taxon>Eukaryota</taxon>
        <taxon>Viridiplantae</taxon>
        <taxon>Streptophyta</taxon>
        <taxon>Embryophyta</taxon>
        <taxon>Tracheophyta</taxon>
        <taxon>Lycopodiopsida</taxon>
        <taxon>Selaginellales</taxon>
        <taxon>Selaginellaceae</taxon>
        <taxon>Selaginella</taxon>
    </lineage>
</organism>
<comment type="function">
    <text evidence="7">A core subunit of photosystem II (PSII), probably helps stabilize the reaction center.</text>
</comment>
<name>A0A0G2UL34_SELUN</name>
<keyword evidence="6 7" id="KW-0604">Photosystem II</keyword>
<dbReference type="EMBL" id="KR028179">
    <property type="protein sequence ID" value="AKI29369.1"/>
    <property type="molecule type" value="mRNA"/>
</dbReference>
<comment type="similarity">
    <text evidence="7">Belongs to the Psb30/Ycf12 family.</text>
</comment>
<gene>
    <name evidence="7 8" type="primary">ycf12</name>
    <name evidence="7" type="synonym">psb30</name>
</gene>
<keyword evidence="4 7" id="KW-1133">Transmembrane helix</keyword>
<dbReference type="InterPro" id="IPR010284">
    <property type="entry name" value="PSII_Ycf12_core-subunit"/>
</dbReference>
<dbReference type="Pfam" id="PF05969">
    <property type="entry name" value="PSII_Ycf12"/>
    <property type="match status" value="1"/>
</dbReference>
<reference evidence="8" key="1">
    <citation type="journal article" date="2014" name="RNA">
        <title>Chloroplast RNA editing going extreme: more than 3400 events of C-to-U editing in the chloroplast transcriptome of the lycophyte Selaginella uncinata.</title>
        <authorList>
            <person name="Oldenkott B."/>
            <person name="Yamaguchi K."/>
            <person name="Tsuji-Tsukinoki S."/>
            <person name="Knie N."/>
            <person name="Knoop V."/>
        </authorList>
    </citation>
    <scope>NUCLEOTIDE SEQUENCE</scope>
</reference>
<protein>
    <recommendedName>
        <fullName evidence="7">Photosystem II reaction center protein Psb30</fullName>
    </recommendedName>
    <alternativeName>
        <fullName evidence="7">Photosystem II reaction center protein Ycf12</fullName>
    </alternativeName>
</protein>
<sequence length="33" mass="3391">MSLEVIAQLTVSALVVASGLLVIVLLAARRGNL</sequence>
<keyword evidence="8" id="KW-0934">Plastid</keyword>
<accession>A0A0G2UL34</accession>
<keyword evidence="3 7" id="KW-0812">Transmembrane</keyword>
<evidence type="ECO:0000313" key="8">
    <source>
        <dbReference type="EMBL" id="AKI29369.1"/>
    </source>
</evidence>
<reference evidence="8" key="2">
    <citation type="submission" date="2015-03" db="EMBL/GenBank/DDBJ databases">
        <authorList>
            <person name="Oldenkott B."/>
            <person name="Yamaguchi K."/>
            <person name="Tsuji-Tsukinoki S."/>
            <person name="Knie N."/>
            <person name="Knoop V."/>
        </authorList>
    </citation>
    <scope>NUCLEOTIDE SEQUENCE</scope>
</reference>
<comment type="subcellular location">
    <subcellularLocation>
        <location evidence="1">Membrane</location>
        <topology evidence="1">Single-pass membrane protein</topology>
    </subcellularLocation>
    <subcellularLocation>
        <location evidence="7">Plastid</location>
        <location evidence="7">Chloroplast thylakoid membrane</location>
        <topology evidence="7">Single-pass membrane protein</topology>
    </subcellularLocation>
</comment>
<evidence type="ECO:0000256" key="2">
    <source>
        <dbReference type="ARBA" id="ARBA00022531"/>
    </source>
</evidence>
<evidence type="ECO:0000256" key="5">
    <source>
        <dbReference type="ARBA" id="ARBA00023136"/>
    </source>
</evidence>
<proteinExistence type="evidence at transcript level"/>
<dbReference type="GO" id="GO:0009535">
    <property type="term" value="C:chloroplast thylakoid membrane"/>
    <property type="evidence" value="ECO:0007669"/>
    <property type="project" value="UniProtKB-SubCell"/>
</dbReference>
<evidence type="ECO:0000256" key="7">
    <source>
        <dbReference type="HAMAP-Rule" id="MF_01329"/>
    </source>
</evidence>
<keyword evidence="2 7" id="KW-0602">Photosynthesis</keyword>
<geneLocation type="chloroplast" evidence="8"/>
<dbReference type="NCBIfam" id="NF010239">
    <property type="entry name" value="PRK13686.1"/>
    <property type="match status" value="1"/>
</dbReference>
<keyword evidence="7" id="KW-0793">Thylakoid</keyword>
<evidence type="ECO:0000256" key="6">
    <source>
        <dbReference type="ARBA" id="ARBA00023276"/>
    </source>
</evidence>
<evidence type="ECO:0000256" key="3">
    <source>
        <dbReference type="ARBA" id="ARBA00022692"/>
    </source>
</evidence>
<dbReference type="GO" id="GO:0015979">
    <property type="term" value="P:photosynthesis"/>
    <property type="evidence" value="ECO:0007669"/>
    <property type="project" value="UniProtKB-KW"/>
</dbReference>
<keyword evidence="5 7" id="KW-0472">Membrane</keyword>
<evidence type="ECO:0000256" key="1">
    <source>
        <dbReference type="ARBA" id="ARBA00004167"/>
    </source>
</evidence>
<keyword evidence="8" id="KW-0150">Chloroplast</keyword>
<comment type="subunit">
    <text evidence="7">PSII is composed of 1 copy each of membrane proteins PsbA, PsbB, PsbC, PsbD, PsbE, PsbF, PsbH, PsbI, PsbJ, PsbK, PsbL, PsbM, PsbT, PsbX, PsbY, PsbZ, Psb30/Ycf12, peripheral proteins of the oxygen-evolving complex and a large number of cofactors. It forms dimeric complexes.</text>
</comment>
<dbReference type="AlphaFoldDB" id="A0A0G2UL34"/>
<dbReference type="HAMAP" id="MF_01329">
    <property type="entry name" value="PSII_Psb30_Ycf12"/>
    <property type="match status" value="1"/>
</dbReference>
<feature type="transmembrane region" description="Helical" evidence="7">
    <location>
        <begin position="6"/>
        <end position="28"/>
    </location>
</feature>
<evidence type="ECO:0000256" key="4">
    <source>
        <dbReference type="ARBA" id="ARBA00022989"/>
    </source>
</evidence>
<dbReference type="GO" id="GO:0009523">
    <property type="term" value="C:photosystem II"/>
    <property type="evidence" value="ECO:0007669"/>
    <property type="project" value="UniProtKB-KW"/>
</dbReference>